<dbReference type="Proteomes" id="UP001165652">
    <property type="component" value="Unassembled WGS sequence"/>
</dbReference>
<dbReference type="EMBL" id="JAQQLI010000009">
    <property type="protein sequence ID" value="MDC7785671.1"/>
    <property type="molecule type" value="Genomic_DNA"/>
</dbReference>
<comment type="caution">
    <text evidence="1">The sequence shown here is derived from an EMBL/GenBank/DDBJ whole genome shotgun (WGS) entry which is preliminary data.</text>
</comment>
<sequence length="158" mass="18286">MKKRVYFGSFDGPWWPDPRDIEEYFLAPPGREWSYKGGNDTWGLEAEGLYDTEGLTPETGRVDVTLYMCGHPDHGVYLVYHKWDGRTHQKDEYSSKGDLRRLHEWAYSRQGDPLPIGLFVPFPKAWFAVKEFIETDGKLPTSIEWVADKDIPASAFPR</sequence>
<reference evidence="1" key="2">
    <citation type="submission" date="2023-02" db="EMBL/GenBank/DDBJ databases">
        <authorList>
            <person name="Rayyan A."/>
            <person name="Meyer T."/>
            <person name="Kyndt J.A."/>
        </authorList>
    </citation>
    <scope>NUCLEOTIDE SEQUENCE</scope>
    <source>
        <strain evidence="1">DSM 9987</strain>
    </source>
</reference>
<dbReference type="RefSeq" id="WP_272776516.1">
    <property type="nucleotide sequence ID" value="NZ_JAQQLI010000009.1"/>
</dbReference>
<name>A0ABT5J7N9_RHOTP</name>
<proteinExistence type="predicted"/>
<gene>
    <name evidence="1" type="ORF">PQJ73_08255</name>
</gene>
<reference evidence="1" key="1">
    <citation type="journal article" date="2023" name="Microbiol Resour">
        <title>Genome Sequences of Rhodoplanes serenus and Two Thermotolerant Strains, Rhodoplanes tepidamans and 'Rhodoplanes cryptolactis,' Further Refine the Genus.</title>
        <authorList>
            <person name="Rayyan A.A."/>
            <person name="Kyndt J.A."/>
        </authorList>
    </citation>
    <scope>NUCLEOTIDE SEQUENCE</scope>
    <source>
        <strain evidence="1">DSM 9987</strain>
    </source>
</reference>
<accession>A0ABT5J7N9</accession>
<organism evidence="1 2">
    <name type="scientific">Rhodoplanes tepidamans</name>
    <name type="common">Rhodoplanes cryptolactis</name>
    <dbReference type="NCBI Taxonomy" id="200616"/>
    <lineage>
        <taxon>Bacteria</taxon>
        <taxon>Pseudomonadati</taxon>
        <taxon>Pseudomonadota</taxon>
        <taxon>Alphaproteobacteria</taxon>
        <taxon>Hyphomicrobiales</taxon>
        <taxon>Nitrobacteraceae</taxon>
        <taxon>Rhodoplanes</taxon>
    </lineage>
</organism>
<keyword evidence="2" id="KW-1185">Reference proteome</keyword>
<evidence type="ECO:0000313" key="2">
    <source>
        <dbReference type="Proteomes" id="UP001165652"/>
    </source>
</evidence>
<dbReference type="Pfam" id="PF14430">
    <property type="entry name" value="Imm1"/>
    <property type="match status" value="1"/>
</dbReference>
<protein>
    <submittedName>
        <fullName evidence="1">Imm1 family immunity protein</fullName>
    </submittedName>
</protein>
<evidence type="ECO:0000313" key="1">
    <source>
        <dbReference type="EMBL" id="MDC7785671.1"/>
    </source>
</evidence>
<dbReference type="InterPro" id="IPR025680">
    <property type="entry name" value="DddI"/>
</dbReference>